<evidence type="ECO:0000256" key="1">
    <source>
        <dbReference type="SAM" id="MobiDB-lite"/>
    </source>
</evidence>
<evidence type="ECO:0000313" key="2">
    <source>
        <dbReference type="EMBL" id="MBR8638615.1"/>
    </source>
</evidence>
<proteinExistence type="predicted"/>
<comment type="caution">
    <text evidence="2">The sequence shown here is derived from an EMBL/GenBank/DDBJ whole genome shotgun (WGS) entry which is preliminary data.</text>
</comment>
<organism evidence="2 3">
    <name type="scientific">Streptomyces tuirus</name>
    <dbReference type="NCBI Taxonomy" id="68278"/>
    <lineage>
        <taxon>Bacteria</taxon>
        <taxon>Bacillati</taxon>
        <taxon>Actinomycetota</taxon>
        <taxon>Actinomycetes</taxon>
        <taxon>Kitasatosporales</taxon>
        <taxon>Streptomycetaceae</taxon>
        <taxon>Streptomyces</taxon>
    </lineage>
</organism>
<evidence type="ECO:0000313" key="3">
    <source>
        <dbReference type="Proteomes" id="UP000682308"/>
    </source>
</evidence>
<reference evidence="2 3" key="1">
    <citation type="submission" date="2021-04" db="EMBL/GenBank/DDBJ databases">
        <title>Characterization of the biosynthetic gene cluster of new lipopeptides with antitumor activity in the genome of the marine Streptomyces PHM034.</title>
        <authorList>
            <person name="Ceniceros A."/>
            <person name="Canedo L."/>
            <person name="Mendez C."/>
            <person name="Olano C."/>
            <person name="Schleissner C."/>
            <person name="Cuevas C."/>
            <person name="De La Calle F."/>
            <person name="Salas J.A."/>
        </authorList>
    </citation>
    <scope>NUCLEOTIDE SEQUENCE [LARGE SCALE GENOMIC DNA]</scope>
    <source>
        <strain evidence="2 3">PHM034</strain>
    </source>
</reference>
<accession>A0A941F8I1</accession>
<dbReference type="AlphaFoldDB" id="A0A941F8I1"/>
<dbReference type="Proteomes" id="UP000682308">
    <property type="component" value="Unassembled WGS sequence"/>
</dbReference>
<keyword evidence="3" id="KW-1185">Reference proteome</keyword>
<feature type="region of interest" description="Disordered" evidence="1">
    <location>
        <begin position="76"/>
        <end position="102"/>
    </location>
</feature>
<sequence length="102" mass="11021">MTLSLDDLRWNALEAVQEGRAHEVLGTLHEAAEAAGVKPGTLRVWMSRGKLKPLFGDPGGEVFHIPTVVEIAKAGRARNVPKDPAANARGPHRRRTELPNAA</sequence>
<name>A0A941F8I1_9ACTN</name>
<gene>
    <name evidence="2" type="ORF">KEF29_03200</name>
</gene>
<protein>
    <submittedName>
        <fullName evidence="2">MerR family transcriptional regulator</fullName>
    </submittedName>
</protein>
<dbReference type="EMBL" id="JAGTPG010000001">
    <property type="protein sequence ID" value="MBR8638615.1"/>
    <property type="molecule type" value="Genomic_DNA"/>
</dbReference>